<feature type="signal peptide" evidence="2">
    <location>
        <begin position="1"/>
        <end position="30"/>
    </location>
</feature>
<reference evidence="3 4" key="1">
    <citation type="submission" date="2024-11" db="EMBL/GenBank/DDBJ databases">
        <title>The Natural Products Discovery Center: Release of the First 8490 Sequenced Strains for Exploring Actinobacteria Biosynthetic Diversity.</title>
        <authorList>
            <person name="Kalkreuter E."/>
            <person name="Kautsar S.A."/>
            <person name="Yang D."/>
            <person name="Bader C.D."/>
            <person name="Teijaro C.N."/>
            <person name="Fluegel L."/>
            <person name="Davis C.M."/>
            <person name="Simpson J.R."/>
            <person name="Lauterbach L."/>
            <person name="Steele A.D."/>
            <person name="Gui C."/>
            <person name="Meng S."/>
            <person name="Li G."/>
            <person name="Viehrig K."/>
            <person name="Ye F."/>
            <person name="Su P."/>
            <person name="Kiefer A.F."/>
            <person name="Nichols A."/>
            <person name="Cepeda A.J."/>
            <person name="Yan W."/>
            <person name="Fan B."/>
            <person name="Jiang Y."/>
            <person name="Adhikari A."/>
            <person name="Zheng C.-J."/>
            <person name="Schuster L."/>
            <person name="Cowan T.M."/>
            <person name="Smanski M.J."/>
            <person name="Chevrette M.G."/>
            <person name="De Carvalho L.P.S."/>
            <person name="Shen B."/>
        </authorList>
    </citation>
    <scope>NUCLEOTIDE SEQUENCE [LARGE SCALE GENOMIC DNA]</scope>
    <source>
        <strain evidence="3 4">NPDC020863</strain>
    </source>
</reference>
<accession>A0ABW8LQM2</accession>
<name>A0ABW8LQM2_9ACTN</name>
<evidence type="ECO:0000313" key="3">
    <source>
        <dbReference type="EMBL" id="MFK4267294.1"/>
    </source>
</evidence>
<dbReference type="RefSeq" id="WP_358640271.1">
    <property type="nucleotide sequence ID" value="NZ_JBFAEV010000016.1"/>
</dbReference>
<proteinExistence type="predicted"/>
<evidence type="ECO:0008006" key="5">
    <source>
        <dbReference type="Google" id="ProtNLM"/>
    </source>
</evidence>
<dbReference type="Proteomes" id="UP001620295">
    <property type="component" value="Unassembled WGS sequence"/>
</dbReference>
<evidence type="ECO:0000256" key="2">
    <source>
        <dbReference type="SAM" id="SignalP"/>
    </source>
</evidence>
<comment type="caution">
    <text evidence="3">The sequence shown here is derived from an EMBL/GenBank/DDBJ whole genome shotgun (WGS) entry which is preliminary data.</text>
</comment>
<evidence type="ECO:0000313" key="4">
    <source>
        <dbReference type="Proteomes" id="UP001620295"/>
    </source>
</evidence>
<sequence length="269" mass="29563">MKPNRLPGPRVAAALATAGALLLPTVAAHGAERTPQAPTASWSLKWNPASGASVADSFEGSEDDRADSHPGVTHIYPSGGGFRTDIHYPKDVDTSTDRQRNEVRGMRQDGAAVKILKDETWRIQYQMYVPDTLDATTSFTHIMQIKVGDVAAPLFTMSLHQHDNGPKVEMRTSDDAENLTEAGAADMSPIQGKWSDVSVEVKASDSGAYIDWSVVTDGKAVAKYKRTGLDMWRGKNYLRPKWGIYRSLNSSGLQTTYMLTRNFKAYKLQ</sequence>
<keyword evidence="2" id="KW-0732">Signal</keyword>
<organism evidence="3 4">
    <name type="scientific">Streptomyces milbemycinicus</name>
    <dbReference type="NCBI Taxonomy" id="476552"/>
    <lineage>
        <taxon>Bacteria</taxon>
        <taxon>Bacillati</taxon>
        <taxon>Actinomycetota</taxon>
        <taxon>Actinomycetes</taxon>
        <taxon>Kitasatosporales</taxon>
        <taxon>Streptomycetaceae</taxon>
        <taxon>Streptomyces</taxon>
    </lineage>
</organism>
<dbReference type="EMBL" id="JBJDQH010000006">
    <property type="protein sequence ID" value="MFK4267294.1"/>
    <property type="molecule type" value="Genomic_DNA"/>
</dbReference>
<feature type="chain" id="PRO_5045774113" description="Polysaccharide lyase-like protein" evidence="2">
    <location>
        <begin position="31"/>
        <end position="269"/>
    </location>
</feature>
<evidence type="ECO:0000256" key="1">
    <source>
        <dbReference type="SAM" id="MobiDB-lite"/>
    </source>
</evidence>
<gene>
    <name evidence="3" type="ORF">ACI2L5_20490</name>
</gene>
<protein>
    <recommendedName>
        <fullName evidence="5">Polysaccharide lyase-like protein</fullName>
    </recommendedName>
</protein>
<feature type="region of interest" description="Disordered" evidence="1">
    <location>
        <begin position="53"/>
        <end position="80"/>
    </location>
</feature>
<keyword evidence="4" id="KW-1185">Reference proteome</keyword>